<dbReference type="OrthoDB" id="2972047at2759"/>
<dbReference type="InParanoid" id="A0A165CXD3"/>
<feature type="signal peptide" evidence="1">
    <location>
        <begin position="1"/>
        <end position="18"/>
    </location>
</feature>
<accession>A0A165CXD3</accession>
<organism evidence="2 3">
    <name type="scientific">Exidia glandulosa HHB12029</name>
    <dbReference type="NCBI Taxonomy" id="1314781"/>
    <lineage>
        <taxon>Eukaryota</taxon>
        <taxon>Fungi</taxon>
        <taxon>Dikarya</taxon>
        <taxon>Basidiomycota</taxon>
        <taxon>Agaricomycotina</taxon>
        <taxon>Agaricomycetes</taxon>
        <taxon>Auriculariales</taxon>
        <taxon>Exidiaceae</taxon>
        <taxon>Exidia</taxon>
    </lineage>
</organism>
<dbReference type="EMBL" id="KV426276">
    <property type="protein sequence ID" value="KZV83354.1"/>
    <property type="molecule type" value="Genomic_DNA"/>
</dbReference>
<evidence type="ECO:0000313" key="3">
    <source>
        <dbReference type="Proteomes" id="UP000077266"/>
    </source>
</evidence>
<dbReference type="InterPro" id="IPR035992">
    <property type="entry name" value="Ricin_B-like_lectins"/>
</dbReference>
<name>A0A165CXD3_EXIGL</name>
<dbReference type="SUPFAM" id="SSF50370">
    <property type="entry name" value="Ricin B-like lectins"/>
    <property type="match status" value="1"/>
</dbReference>
<keyword evidence="3" id="KW-1185">Reference proteome</keyword>
<protein>
    <recommendedName>
        <fullName evidence="4">Ricin B lectin domain-containing protein</fullName>
    </recommendedName>
</protein>
<gene>
    <name evidence="2" type="ORF">EXIGLDRAFT_843016</name>
</gene>
<evidence type="ECO:0000313" key="2">
    <source>
        <dbReference type="EMBL" id="KZV83354.1"/>
    </source>
</evidence>
<evidence type="ECO:0008006" key="4">
    <source>
        <dbReference type="Google" id="ProtNLM"/>
    </source>
</evidence>
<sequence>MRLLFFALAVSLDTAAAAAIIPGAQYFIYNVANNGPLAVDVGFASLLEANPENVATQWIPQPDTELGSYRLFSPALQKEVTLDNTLQLLRLGRATDKSVVVRIDQAGLNNTFVIKTPNENSVWTLTGHGQVGYAPSIGEQKQLWRFRLSEGPGAVDA</sequence>
<proteinExistence type="predicted"/>
<evidence type="ECO:0000256" key="1">
    <source>
        <dbReference type="SAM" id="SignalP"/>
    </source>
</evidence>
<feature type="chain" id="PRO_5007856213" description="Ricin B lectin domain-containing protein" evidence="1">
    <location>
        <begin position="19"/>
        <end position="157"/>
    </location>
</feature>
<reference evidence="2 3" key="1">
    <citation type="journal article" date="2016" name="Mol. Biol. Evol.">
        <title>Comparative Genomics of Early-Diverging Mushroom-Forming Fungi Provides Insights into the Origins of Lignocellulose Decay Capabilities.</title>
        <authorList>
            <person name="Nagy L.G."/>
            <person name="Riley R."/>
            <person name="Tritt A."/>
            <person name="Adam C."/>
            <person name="Daum C."/>
            <person name="Floudas D."/>
            <person name="Sun H."/>
            <person name="Yadav J.S."/>
            <person name="Pangilinan J."/>
            <person name="Larsson K.H."/>
            <person name="Matsuura K."/>
            <person name="Barry K."/>
            <person name="Labutti K."/>
            <person name="Kuo R."/>
            <person name="Ohm R.A."/>
            <person name="Bhattacharya S.S."/>
            <person name="Shirouzu T."/>
            <person name="Yoshinaga Y."/>
            <person name="Martin F.M."/>
            <person name="Grigoriev I.V."/>
            <person name="Hibbett D.S."/>
        </authorList>
    </citation>
    <scope>NUCLEOTIDE SEQUENCE [LARGE SCALE GENOMIC DNA]</scope>
    <source>
        <strain evidence="2 3">HHB12029</strain>
    </source>
</reference>
<keyword evidence="1" id="KW-0732">Signal</keyword>
<dbReference type="AlphaFoldDB" id="A0A165CXD3"/>
<dbReference type="Proteomes" id="UP000077266">
    <property type="component" value="Unassembled WGS sequence"/>
</dbReference>